<dbReference type="KEGG" id="mrr:Moror_11981"/>
<dbReference type="Proteomes" id="UP000017559">
    <property type="component" value="Unassembled WGS sequence"/>
</dbReference>
<comment type="caution">
    <text evidence="1">The sequence shown here is derived from an EMBL/GenBank/DDBJ whole genome shotgun (WGS) entry which is preliminary data.</text>
</comment>
<sequence>MYSNDKLFIVTPESALPTRAPLKMADIDHLLQNVTLDATPECQTRRKTIRTCPLEILLHIFLMCRDNVEERDSLSPIDPTLSHPTLVLSHVCSQWRYLSFSSPEVWSYINVKIQDFDDEESSEVIHQFTLLYLNHSKDRPLDIEFDIIGASSFYRGALDRPIWTTLLKHSDRWLNLTLRLRRQDPLVLPRMPLLESLDITKDETLYFHSEQLRLGTMTAFQAPNLRHLMVQGHMREHGISRFFDTKSLTTLDLCYFDLEDLLHILKNATGLLEVTFGFMNPPSAESTIGRVTSNLRTLAALGIPSFQSLFSYVTLPSLNDLQITSRNNVQDPQVFYDFLHRSQPPITKFHFDAKTLSRKKDLVRVLQMMPSISELGYHEEETVRAFVLSVIKSGDNLPSLNRLEMYLTCDFDKLAVFSMLQERLRRGSSKTGKKLKSFKLQCHPDHLDDEDDGLKSLQAEGLKVELVLDETLGDIDDLDF</sequence>
<keyword evidence="2" id="KW-1185">Reference proteome</keyword>
<dbReference type="Gene3D" id="3.80.10.10">
    <property type="entry name" value="Ribonuclease Inhibitor"/>
    <property type="match status" value="1"/>
</dbReference>
<organism evidence="1 2">
    <name type="scientific">Moniliophthora roreri (strain MCA 2997)</name>
    <name type="common">Cocoa frosty pod rot fungus</name>
    <name type="synonym">Crinipellis roreri</name>
    <dbReference type="NCBI Taxonomy" id="1381753"/>
    <lineage>
        <taxon>Eukaryota</taxon>
        <taxon>Fungi</taxon>
        <taxon>Dikarya</taxon>
        <taxon>Basidiomycota</taxon>
        <taxon>Agaricomycotina</taxon>
        <taxon>Agaricomycetes</taxon>
        <taxon>Agaricomycetidae</taxon>
        <taxon>Agaricales</taxon>
        <taxon>Marasmiineae</taxon>
        <taxon>Marasmiaceae</taxon>
        <taxon>Moniliophthora</taxon>
    </lineage>
</organism>
<name>V2X2L7_MONRO</name>
<proteinExistence type="predicted"/>
<evidence type="ECO:0000313" key="2">
    <source>
        <dbReference type="Proteomes" id="UP000017559"/>
    </source>
</evidence>
<dbReference type="EMBL" id="AWSO01000852">
    <property type="protein sequence ID" value="ESK87021.1"/>
    <property type="molecule type" value="Genomic_DNA"/>
</dbReference>
<evidence type="ECO:0000313" key="1">
    <source>
        <dbReference type="EMBL" id="ESK87021.1"/>
    </source>
</evidence>
<dbReference type="OrthoDB" id="2910058at2759"/>
<reference evidence="1 2" key="1">
    <citation type="journal article" date="2014" name="BMC Genomics">
        <title>Genome and secretome analysis of the hemibiotrophic fungal pathogen, Moniliophthora roreri, which causes frosty pod rot disease of cacao: mechanisms of the biotrophic and necrotrophic phases.</title>
        <authorList>
            <person name="Meinhardt L.W."/>
            <person name="Costa G.G.L."/>
            <person name="Thomazella D.P.T."/>
            <person name="Teixeira P.J.P.L."/>
            <person name="Carazzolle M.F."/>
            <person name="Schuster S.C."/>
            <person name="Carlson J.E."/>
            <person name="Guiltinan M.J."/>
            <person name="Mieczkowski P."/>
            <person name="Farmer A."/>
            <person name="Ramaraj T."/>
            <person name="Crozier J."/>
            <person name="Davis R.E."/>
            <person name="Shao J."/>
            <person name="Melnick R.L."/>
            <person name="Pereira G.A.G."/>
            <person name="Bailey B.A."/>
        </authorList>
    </citation>
    <scope>NUCLEOTIDE SEQUENCE [LARGE SCALE GENOMIC DNA]</scope>
    <source>
        <strain evidence="1 2">MCA 2997</strain>
    </source>
</reference>
<gene>
    <name evidence="1" type="ORF">Moror_11981</name>
</gene>
<dbReference type="SUPFAM" id="SSF52047">
    <property type="entry name" value="RNI-like"/>
    <property type="match status" value="1"/>
</dbReference>
<accession>V2X2L7</accession>
<dbReference type="InterPro" id="IPR032675">
    <property type="entry name" value="LRR_dom_sf"/>
</dbReference>
<protein>
    <submittedName>
        <fullName evidence="1">Uncharacterized protein</fullName>
    </submittedName>
</protein>
<dbReference type="AlphaFoldDB" id="V2X2L7"/>
<dbReference type="HOGENOM" id="CLU_568677_0_0_1"/>